<keyword evidence="4 10" id="KW-0418">Kinase</keyword>
<dbReference type="PANTHER" id="PTHR43711:SF1">
    <property type="entry name" value="HISTIDINE KINASE 1"/>
    <property type="match status" value="1"/>
</dbReference>
<feature type="transmembrane region" description="Helical" evidence="8">
    <location>
        <begin position="27"/>
        <end position="47"/>
    </location>
</feature>
<keyword evidence="8" id="KW-0812">Transmembrane</keyword>
<feature type="compositionally biased region" description="Low complexity" evidence="7">
    <location>
        <begin position="12"/>
        <end position="22"/>
    </location>
</feature>
<name>A0ABD5R3B2_9EURY</name>
<keyword evidence="8" id="KW-0472">Membrane</keyword>
<keyword evidence="11" id="KW-1185">Reference proteome</keyword>
<dbReference type="InterPro" id="IPR005467">
    <property type="entry name" value="His_kinase_dom"/>
</dbReference>
<dbReference type="Gene3D" id="1.10.287.130">
    <property type="match status" value="1"/>
</dbReference>
<feature type="domain" description="Histidine kinase" evidence="9">
    <location>
        <begin position="181"/>
        <end position="387"/>
    </location>
</feature>
<dbReference type="Pfam" id="PF16926">
    <property type="entry name" value="HisKA_4TM"/>
    <property type="match status" value="1"/>
</dbReference>
<feature type="transmembrane region" description="Helical" evidence="8">
    <location>
        <begin position="123"/>
        <end position="142"/>
    </location>
</feature>
<dbReference type="Pfam" id="PF02518">
    <property type="entry name" value="HATPase_c"/>
    <property type="match status" value="1"/>
</dbReference>
<dbReference type="CDD" id="cd00075">
    <property type="entry name" value="HATPase"/>
    <property type="match status" value="1"/>
</dbReference>
<feature type="coiled-coil region" evidence="6">
    <location>
        <begin position="151"/>
        <end position="181"/>
    </location>
</feature>
<dbReference type="Proteomes" id="UP001596118">
    <property type="component" value="Unassembled WGS sequence"/>
</dbReference>
<keyword evidence="3" id="KW-0808">Transferase</keyword>
<dbReference type="CDD" id="cd14686">
    <property type="entry name" value="bZIP"/>
    <property type="match status" value="1"/>
</dbReference>
<keyword evidence="5" id="KW-0902">Two-component regulatory system</keyword>
<gene>
    <name evidence="10" type="ORF">ACFPM1_10865</name>
</gene>
<dbReference type="AlphaFoldDB" id="A0ABD5R3B2"/>
<feature type="region of interest" description="Disordered" evidence="7">
    <location>
        <begin position="291"/>
        <end position="310"/>
    </location>
</feature>
<evidence type="ECO:0000256" key="8">
    <source>
        <dbReference type="SAM" id="Phobius"/>
    </source>
</evidence>
<dbReference type="SUPFAM" id="SSF55874">
    <property type="entry name" value="ATPase domain of HSP90 chaperone/DNA topoisomerase II/histidine kinase"/>
    <property type="match status" value="1"/>
</dbReference>
<evidence type="ECO:0000256" key="3">
    <source>
        <dbReference type="ARBA" id="ARBA00022679"/>
    </source>
</evidence>
<proteinExistence type="predicted"/>
<sequence>MGASRSPGRQPDPVGEGSGSSDEGSPLSLSICVAGALFLLVGTALAIDAVRDGGSALVAVLDIVLFWIPGVTFVYGGYWLPRSGIPARYYPRIAAWALGGVVVMYGFIALRDLHPGISVEWSIGTQAIGLTLGSVGGFVIGIQRVRTAIRTEQLEDRTRELEANERELERQNAQLERFAGVVSHDLRNPLSVARGNLELVRDERDDGDRLRAIADAHARMEALIDDLLTLARQGEAIDATETVHPAELSRVCWKEFSTGDATLSVEDVPPLAGDPDRLRQLFENLFRNSVEHGSTGSRASPGDSVEHGGEDVTVTVGTLPDRDGFYVADDGPGIPESERERVLESGYSTAEEGTGFGLAIVAEIARAHGWDVRVVESTDGGARFEFSGVEFD</sequence>
<dbReference type="SMART" id="SM00387">
    <property type="entry name" value="HATPase_c"/>
    <property type="match status" value="1"/>
</dbReference>
<dbReference type="InterPro" id="IPR036097">
    <property type="entry name" value="HisK_dim/P_sf"/>
</dbReference>
<comment type="catalytic activity">
    <reaction evidence="1">
        <text>ATP + protein L-histidine = ADP + protein N-phospho-L-histidine.</text>
        <dbReference type="EC" id="2.7.13.3"/>
    </reaction>
</comment>
<evidence type="ECO:0000256" key="1">
    <source>
        <dbReference type="ARBA" id="ARBA00000085"/>
    </source>
</evidence>
<evidence type="ECO:0000256" key="6">
    <source>
        <dbReference type="SAM" id="Coils"/>
    </source>
</evidence>
<dbReference type="SMART" id="SM00388">
    <property type="entry name" value="HisKA"/>
    <property type="match status" value="1"/>
</dbReference>
<reference evidence="10 11" key="1">
    <citation type="journal article" date="2019" name="Int. J. Syst. Evol. Microbiol.">
        <title>The Global Catalogue of Microorganisms (GCM) 10K type strain sequencing project: providing services to taxonomists for standard genome sequencing and annotation.</title>
        <authorList>
            <consortium name="The Broad Institute Genomics Platform"/>
            <consortium name="The Broad Institute Genome Sequencing Center for Infectious Disease"/>
            <person name="Wu L."/>
            <person name="Ma J."/>
        </authorList>
    </citation>
    <scope>NUCLEOTIDE SEQUENCE [LARGE SCALE GENOMIC DNA]</scope>
    <source>
        <strain evidence="10 11">CGMCC 1.12124</strain>
    </source>
</reference>
<dbReference type="GO" id="GO:0004673">
    <property type="term" value="F:protein histidine kinase activity"/>
    <property type="evidence" value="ECO:0007669"/>
    <property type="project" value="UniProtKB-EC"/>
</dbReference>
<dbReference type="PANTHER" id="PTHR43711">
    <property type="entry name" value="TWO-COMPONENT HISTIDINE KINASE"/>
    <property type="match status" value="1"/>
</dbReference>
<keyword evidence="6" id="KW-0175">Coiled coil</keyword>
<evidence type="ECO:0000313" key="11">
    <source>
        <dbReference type="Proteomes" id="UP001596118"/>
    </source>
</evidence>
<protein>
    <recommendedName>
        <fullName evidence="2">histidine kinase</fullName>
        <ecNumber evidence="2">2.7.13.3</ecNumber>
    </recommendedName>
</protein>
<dbReference type="InterPro" id="IPR003594">
    <property type="entry name" value="HATPase_dom"/>
</dbReference>
<dbReference type="GO" id="GO:0000160">
    <property type="term" value="P:phosphorelay signal transduction system"/>
    <property type="evidence" value="ECO:0007669"/>
    <property type="project" value="UniProtKB-KW"/>
</dbReference>
<dbReference type="RefSeq" id="WP_256411813.1">
    <property type="nucleotide sequence ID" value="NZ_JANHDM010000006.1"/>
</dbReference>
<dbReference type="EC" id="2.7.13.3" evidence="2"/>
<dbReference type="InterPro" id="IPR050736">
    <property type="entry name" value="Sensor_HK_Regulatory"/>
</dbReference>
<evidence type="ECO:0000256" key="5">
    <source>
        <dbReference type="ARBA" id="ARBA00023012"/>
    </source>
</evidence>
<dbReference type="Pfam" id="PF00512">
    <property type="entry name" value="HisKA"/>
    <property type="match status" value="1"/>
</dbReference>
<dbReference type="SUPFAM" id="SSF47384">
    <property type="entry name" value="Homodimeric domain of signal transducing histidine kinase"/>
    <property type="match status" value="1"/>
</dbReference>
<evidence type="ECO:0000259" key="9">
    <source>
        <dbReference type="PROSITE" id="PS50109"/>
    </source>
</evidence>
<comment type="caution">
    <text evidence="10">The sequence shown here is derived from an EMBL/GenBank/DDBJ whole genome shotgun (WGS) entry which is preliminary data.</text>
</comment>
<evidence type="ECO:0000256" key="4">
    <source>
        <dbReference type="ARBA" id="ARBA00022777"/>
    </source>
</evidence>
<keyword evidence="8" id="KW-1133">Transmembrane helix</keyword>
<evidence type="ECO:0000256" key="7">
    <source>
        <dbReference type="SAM" id="MobiDB-lite"/>
    </source>
</evidence>
<feature type="transmembrane region" description="Helical" evidence="8">
    <location>
        <begin position="93"/>
        <end position="111"/>
    </location>
</feature>
<evidence type="ECO:0000256" key="2">
    <source>
        <dbReference type="ARBA" id="ARBA00012438"/>
    </source>
</evidence>
<dbReference type="InterPro" id="IPR031623">
    <property type="entry name" value="HisKA_4TM"/>
</dbReference>
<organism evidence="10 11">
    <name type="scientific">Halorubrum rubrum</name>
    <dbReference type="NCBI Taxonomy" id="1126240"/>
    <lineage>
        <taxon>Archaea</taxon>
        <taxon>Methanobacteriati</taxon>
        <taxon>Methanobacteriota</taxon>
        <taxon>Stenosarchaea group</taxon>
        <taxon>Halobacteria</taxon>
        <taxon>Halobacteriales</taxon>
        <taxon>Haloferacaceae</taxon>
        <taxon>Halorubrum</taxon>
    </lineage>
</organism>
<dbReference type="EMBL" id="JBHSKY010000008">
    <property type="protein sequence ID" value="MFC5279251.1"/>
    <property type="molecule type" value="Genomic_DNA"/>
</dbReference>
<feature type="region of interest" description="Disordered" evidence="7">
    <location>
        <begin position="1"/>
        <end position="22"/>
    </location>
</feature>
<dbReference type="PROSITE" id="PS50109">
    <property type="entry name" value="HIS_KIN"/>
    <property type="match status" value="1"/>
</dbReference>
<accession>A0ABD5R3B2</accession>
<dbReference type="InterPro" id="IPR036890">
    <property type="entry name" value="HATPase_C_sf"/>
</dbReference>
<dbReference type="CDD" id="cd00082">
    <property type="entry name" value="HisKA"/>
    <property type="match status" value="1"/>
</dbReference>
<feature type="transmembrane region" description="Helical" evidence="8">
    <location>
        <begin position="59"/>
        <end position="81"/>
    </location>
</feature>
<dbReference type="Gene3D" id="3.30.565.10">
    <property type="entry name" value="Histidine kinase-like ATPase, C-terminal domain"/>
    <property type="match status" value="1"/>
</dbReference>
<dbReference type="InterPro" id="IPR003661">
    <property type="entry name" value="HisK_dim/P_dom"/>
</dbReference>
<evidence type="ECO:0000313" key="10">
    <source>
        <dbReference type="EMBL" id="MFC5279251.1"/>
    </source>
</evidence>